<sequence>MLGSINGAGACGEYMGGDKGEREQQQQQRCNNNTDKAKQRTRRPRGPSERTSPATTGFKELFWGWSMFGRGACLVLQGIYYSLEILHIDGSYYYQNQHQTLPFTHTLGAPDGVELGALVARSLWKNWTCTVHGAFSQPDGIDALSIQGTIQSDSTSTANQVANSISPKQRSPRRWNGGTAEGSRPPPTNISRDELLTG</sequence>
<dbReference type="Proteomes" id="UP000663671">
    <property type="component" value="Chromosome 2"/>
</dbReference>
<organism evidence="2 3">
    <name type="scientific">Ajellomyces capsulatus</name>
    <name type="common">Darling's disease fungus</name>
    <name type="synonym">Histoplasma capsulatum</name>
    <dbReference type="NCBI Taxonomy" id="5037"/>
    <lineage>
        <taxon>Eukaryota</taxon>
        <taxon>Fungi</taxon>
        <taxon>Dikarya</taxon>
        <taxon>Ascomycota</taxon>
        <taxon>Pezizomycotina</taxon>
        <taxon>Eurotiomycetes</taxon>
        <taxon>Eurotiomycetidae</taxon>
        <taxon>Onygenales</taxon>
        <taxon>Ajellomycetaceae</taxon>
        <taxon>Histoplasma</taxon>
    </lineage>
</organism>
<feature type="region of interest" description="Disordered" evidence="1">
    <location>
        <begin position="159"/>
        <end position="198"/>
    </location>
</feature>
<dbReference type="VEuPathDB" id="FungiDB:I7I51_07697"/>
<evidence type="ECO:0000256" key="1">
    <source>
        <dbReference type="SAM" id="MobiDB-lite"/>
    </source>
</evidence>
<feature type="region of interest" description="Disordered" evidence="1">
    <location>
        <begin position="16"/>
        <end position="53"/>
    </location>
</feature>
<dbReference type="EMBL" id="CP069109">
    <property type="protein sequence ID" value="QSS58274.1"/>
    <property type="molecule type" value="Genomic_DNA"/>
</dbReference>
<feature type="compositionally biased region" description="Polar residues" evidence="1">
    <location>
        <begin position="159"/>
        <end position="169"/>
    </location>
</feature>
<evidence type="ECO:0000313" key="2">
    <source>
        <dbReference type="EMBL" id="QSS58274.1"/>
    </source>
</evidence>
<gene>
    <name evidence="2" type="ORF">I7I51_07697</name>
</gene>
<evidence type="ECO:0000313" key="3">
    <source>
        <dbReference type="Proteomes" id="UP000663671"/>
    </source>
</evidence>
<protein>
    <submittedName>
        <fullName evidence="2">Uncharacterized protein</fullName>
    </submittedName>
</protein>
<accession>A0A8A1M0S6</accession>
<reference evidence="2" key="1">
    <citation type="submission" date="2021-01" db="EMBL/GenBank/DDBJ databases">
        <title>Chromosome-level genome assembly of a human fungal pathogen reveals clustering of transcriptionally co-regulated genes.</title>
        <authorList>
            <person name="Voorhies M."/>
            <person name="Cohen S."/>
            <person name="Shea T.P."/>
            <person name="Petrus S."/>
            <person name="Munoz J.F."/>
            <person name="Poplawski S."/>
            <person name="Goldman W.E."/>
            <person name="Michael T."/>
            <person name="Cuomo C.A."/>
            <person name="Sil A."/>
            <person name="Beyhan S."/>
        </authorList>
    </citation>
    <scope>NUCLEOTIDE SEQUENCE</scope>
    <source>
        <strain evidence="2">WU24</strain>
    </source>
</reference>
<name>A0A8A1M0S6_AJECA</name>
<dbReference type="AlphaFoldDB" id="A0A8A1M0S6"/>
<proteinExistence type="predicted"/>
<dbReference type="OrthoDB" id="10380632at2759"/>